<organism evidence="2">
    <name type="scientific">Spongospora subterranea</name>
    <dbReference type="NCBI Taxonomy" id="70186"/>
    <lineage>
        <taxon>Eukaryota</taxon>
        <taxon>Sar</taxon>
        <taxon>Rhizaria</taxon>
        <taxon>Endomyxa</taxon>
        <taxon>Phytomyxea</taxon>
        <taxon>Plasmodiophorida</taxon>
        <taxon>Plasmodiophoridae</taxon>
        <taxon>Spongospora</taxon>
    </lineage>
</organism>
<feature type="non-terminal residue" evidence="2">
    <location>
        <position position="1"/>
    </location>
</feature>
<evidence type="ECO:0000313" key="2">
    <source>
        <dbReference type="EMBL" id="CRZ03412.1"/>
    </source>
</evidence>
<evidence type="ECO:0000256" key="1">
    <source>
        <dbReference type="SAM" id="MobiDB-lite"/>
    </source>
</evidence>
<dbReference type="AlphaFoldDB" id="A0A0H5QP92"/>
<name>A0A0H5QP92_9EUKA</name>
<sequence>ITMDYSILTIGTALNVVNNNDRLSDRGVKPNPTQTAEVAAEDIVFHDPLDAPPLQIYRLPNAKENLPPPTKLTSFEVFVALQPNYESLDLSNRDQVKALVESWNELPESRRRWFNEERVRLSAIPRPGSVDKKKAGKRQGRSKPTVWAEMRQPGQNSWIKIDPSVPH</sequence>
<dbReference type="EMBL" id="HACM01002970">
    <property type="protein sequence ID" value="CRZ03412.1"/>
    <property type="molecule type" value="Transcribed_RNA"/>
</dbReference>
<reference evidence="2" key="1">
    <citation type="submission" date="2015-04" db="EMBL/GenBank/DDBJ databases">
        <title>The genome sequence of the plant pathogenic Rhizarian Plasmodiophora brassicae reveals insights in its biotrophic life cycle and the origin of chitin synthesis.</title>
        <authorList>
            <person name="Schwelm A."/>
            <person name="Fogelqvist J."/>
            <person name="Knaust A."/>
            <person name="Julke S."/>
            <person name="Lilja T."/>
            <person name="Dhandapani V."/>
            <person name="Bonilla-Rosso G."/>
            <person name="Karlsson M."/>
            <person name="Shevchenko A."/>
            <person name="Choi S.R."/>
            <person name="Kim H.G."/>
            <person name="Park J.Y."/>
            <person name="Lim Y.P."/>
            <person name="Ludwig-Muller J."/>
            <person name="Dixelius C."/>
        </authorList>
    </citation>
    <scope>NUCLEOTIDE SEQUENCE</scope>
    <source>
        <tissue evidence="2">Potato root galls</tissue>
    </source>
</reference>
<dbReference type="InterPro" id="IPR036910">
    <property type="entry name" value="HMG_box_dom_sf"/>
</dbReference>
<proteinExistence type="predicted"/>
<dbReference type="SUPFAM" id="SSF47095">
    <property type="entry name" value="HMG-box"/>
    <property type="match status" value="1"/>
</dbReference>
<protein>
    <submittedName>
        <fullName evidence="2">Uncharacterized protein</fullName>
    </submittedName>
</protein>
<accession>A0A0H5QP92</accession>
<feature type="region of interest" description="Disordered" evidence="1">
    <location>
        <begin position="125"/>
        <end position="167"/>
    </location>
</feature>